<keyword evidence="3" id="KW-1185">Reference proteome</keyword>
<reference evidence="2" key="1">
    <citation type="submission" date="2021-11" db="EMBL/GenBank/DDBJ databases">
        <authorList>
            <person name="Schell T."/>
        </authorList>
    </citation>
    <scope>NUCLEOTIDE SEQUENCE</scope>
    <source>
        <strain evidence="2">M5</strain>
    </source>
</reference>
<dbReference type="Proteomes" id="UP000789390">
    <property type="component" value="Unassembled WGS sequence"/>
</dbReference>
<dbReference type="PANTHER" id="PTHR46704">
    <property type="entry name" value="CXC DOMAIN-CONTAINING PROTEIN-RELATED"/>
    <property type="match status" value="1"/>
</dbReference>
<dbReference type="EMBL" id="CAKKLH010000143">
    <property type="protein sequence ID" value="CAH0104476.1"/>
    <property type="molecule type" value="Genomic_DNA"/>
</dbReference>
<protein>
    <submittedName>
        <fullName evidence="2">Uncharacterized protein</fullName>
    </submittedName>
</protein>
<organism evidence="2 3">
    <name type="scientific">Daphnia galeata</name>
    <dbReference type="NCBI Taxonomy" id="27404"/>
    <lineage>
        <taxon>Eukaryota</taxon>
        <taxon>Metazoa</taxon>
        <taxon>Ecdysozoa</taxon>
        <taxon>Arthropoda</taxon>
        <taxon>Crustacea</taxon>
        <taxon>Branchiopoda</taxon>
        <taxon>Diplostraca</taxon>
        <taxon>Cladocera</taxon>
        <taxon>Anomopoda</taxon>
        <taxon>Daphniidae</taxon>
        <taxon>Daphnia</taxon>
    </lineage>
</organism>
<proteinExistence type="predicted"/>
<accession>A0A8J2RJL1</accession>
<dbReference type="PANTHER" id="PTHR46704:SF9">
    <property type="entry name" value="BHLH DOMAIN-CONTAINING PROTEIN"/>
    <property type="match status" value="1"/>
</dbReference>
<dbReference type="OrthoDB" id="8065611at2759"/>
<gene>
    <name evidence="2" type="ORF">DGAL_LOCUS7382</name>
</gene>
<evidence type="ECO:0000256" key="1">
    <source>
        <dbReference type="SAM" id="MobiDB-lite"/>
    </source>
</evidence>
<sequence length="1630" mass="185033">MHQFLQEDTRCRDIVPKFFWGNQLYTAEPIPRMTTRIEFAATQFEINLEALGTVDLDLSPSAWEGIRRRGIPSCISSCEKTPDVGIWIPHFFRGNELYTAEPIPHVNSTMPTLFEFEAKQFDIVLEPLGQLDFDLSPWAWEGLCSNGSRPVFTAIENLLEYGEDTSEPVKKFSQKMLDNCRQKALVYKFRKTCNYESIVIPEVISDTVGYHTSCYRSFTAVKGTQVAAAIMKLRDLELLQTTQTNIDHADSNSARTVQVDEATANTSNRTLRSSSNVHDSNTRTGVLACTCVFCNKKGKLINNKKEALISCSTENIQRSILEDAKILDHKEILKKFSHVESTLEFVSKEVKYHNSCRNKFHNEAMAKKNSLEKEKESEWLKKTQIRERAFNASIHFIQDFVIEREEVLKSKDVADRYRMLLAEFGLDHSEIYPERDYLFLAKLTEHFEGKIIILKHPTQGVGKIVFSSTIDAAKAMSTVFHVNTSTAHKVQEVAYCLRSLIQNIPRNPLPSKLKSKHIKEGEVTTPELLNLFYTCLLTGTTRNDRKISDAKRIRIGALCDDSIFAVTNGLFKPRTHLELAIYMLSHTGSKEVLSVLNRLGKCVSYQVTQELLTELAFTSCEISRWLPDGLFKRDDLNLMVAHDNFDLFVSTLNGKDTLHDTVSIAIQNIPDKEEAVNRVLSELEYEDTTVSGTRKRRRRTFVARDIDIAPYHKKPSMSDTMLALEDERRQLKQETIKPAKKMDLLWMVSHYVNKPDTPMWVGFNSQLIVNKQPKQRICYLPQIEASPTRTDVVKETLERSLNVKEECNQKYCSVTYDLAIAKPALCIQKMESPRYDQLFIQLGPFHILMSYFKAVGKYISESGLPHILTESGVLAQGSVQGFLNGTNFNRNKRIHPMLALALSTLHFQAFMKKEDVMDEVTLNHLITAMKMKPSNETAISESIPPEIDELFEKYESYKNDTLQGSHGATARFCVINLTDSYHARLRWSASHYIRTEISSDLLDSLNLVRKEDVSREVKPSCIKIDTCQLNNIIQCIKSCKNPFMEPPSITLHNLSTGRAAKTATQNFLLGVPKMGTQAMNNFIRCCTEDPTAFEKPIKRQKVFTFAEEGVKETKRINGKVKEIQMQRDMCGKLLMLSMKNKIDMKLVFKFPLSIVPLVFGQTDGTMNHTPKATLINAIAGKSATHPPRHIDAYVIDGFFFLHLFASVLPGIYQDIVRFLLVKLINFPAKEIHLVFDNIKSPSIKDTERDRRGNLERHTLYSTLGLKQKRPSNFANALRSDSFKTEFVKLLSTALCDSSLSSVLGDKIVYVTEGEQCFSFKNTDEVGILRKEEIELRCCQEEADTRMIAHATYIPSPATVVIRSVDTDVFIIALSNISKMNPQKKLYLETGLAAKNSLKFFNISSISEMLGQDLARSLSGFHSFTGCDQIPAFAGKGKLKPLRVLKSNPAYQKAFASLGSSEMISNDIITQLDKFTCEIYGIKRNINADKQPTVNDARYQMFCEKYDSKKKKLSLLKVKGIDGSSLPPNKSALEQQIKRANCLCSVWNHSYSFESQMFSPVGNGWVLHSDENGERFSLHWFDGDMAPTNLDDILEMQHSEETSNEEDNESEQEVDNDSEEEEAINEMAEED</sequence>
<evidence type="ECO:0000313" key="3">
    <source>
        <dbReference type="Proteomes" id="UP000789390"/>
    </source>
</evidence>
<evidence type="ECO:0000313" key="2">
    <source>
        <dbReference type="EMBL" id="CAH0104476.1"/>
    </source>
</evidence>
<comment type="caution">
    <text evidence="2">The sequence shown here is derived from an EMBL/GenBank/DDBJ whole genome shotgun (WGS) entry which is preliminary data.</text>
</comment>
<name>A0A8J2RJL1_9CRUS</name>
<feature type="region of interest" description="Disordered" evidence="1">
    <location>
        <begin position="1593"/>
        <end position="1630"/>
    </location>
</feature>
<feature type="compositionally biased region" description="Acidic residues" evidence="1">
    <location>
        <begin position="1601"/>
        <end position="1630"/>
    </location>
</feature>